<evidence type="ECO:0000256" key="4">
    <source>
        <dbReference type="ARBA" id="ARBA00022801"/>
    </source>
</evidence>
<keyword evidence="3 6" id="KW-0540">Nuclease</keyword>
<dbReference type="RefSeq" id="WP_242856730.1">
    <property type="nucleotide sequence ID" value="NZ_CAXSRP010000013.1"/>
</dbReference>
<dbReference type="InterPro" id="IPR037004">
    <property type="entry name" value="Exonuc_VII_ssu_sf"/>
</dbReference>
<dbReference type="GO" id="GO:0008855">
    <property type="term" value="F:exodeoxyribonuclease VII activity"/>
    <property type="evidence" value="ECO:0007669"/>
    <property type="project" value="UniProtKB-UniRule"/>
</dbReference>
<evidence type="ECO:0000256" key="2">
    <source>
        <dbReference type="ARBA" id="ARBA00022490"/>
    </source>
</evidence>
<dbReference type="Gene3D" id="1.10.287.1040">
    <property type="entry name" value="Exonuclease VII, small subunit"/>
    <property type="match status" value="1"/>
</dbReference>
<dbReference type="PANTHER" id="PTHR34137">
    <property type="entry name" value="EXODEOXYRIBONUCLEASE 7 SMALL SUBUNIT"/>
    <property type="match status" value="1"/>
</dbReference>
<dbReference type="PANTHER" id="PTHR34137:SF1">
    <property type="entry name" value="EXODEOXYRIBONUCLEASE 7 SMALL SUBUNIT"/>
    <property type="match status" value="1"/>
</dbReference>
<keyword evidence="2 6" id="KW-0963">Cytoplasm</keyword>
<accession>A0A174I6B0</accession>
<evidence type="ECO:0000313" key="8">
    <source>
        <dbReference type="Proteomes" id="UP000095706"/>
    </source>
</evidence>
<keyword evidence="5 6" id="KW-0269">Exonuclease</keyword>
<dbReference type="AlphaFoldDB" id="A0A174I6B0"/>
<dbReference type="EMBL" id="CYYV01000016">
    <property type="protein sequence ID" value="CUO80599.1"/>
    <property type="molecule type" value="Genomic_DNA"/>
</dbReference>
<comment type="similarity">
    <text evidence="1 6">Belongs to the XseB family.</text>
</comment>
<sequence length="81" mass="9330">MGNMEAEERKEEGTPSGETLEAAFGKLDQMLETLESSDVSLEDSFRLYKEGMELLNKCSQKIDRVEKKMLQMNEDGTFREF</sequence>
<comment type="catalytic activity">
    <reaction evidence="6">
        <text>Exonucleolytic cleavage in either 5'- to 3'- or 3'- to 5'-direction to yield nucleoside 5'-phosphates.</text>
        <dbReference type="EC" id="3.1.11.6"/>
    </reaction>
</comment>
<dbReference type="SUPFAM" id="SSF116842">
    <property type="entry name" value="XseB-like"/>
    <property type="match status" value="1"/>
</dbReference>
<protein>
    <recommendedName>
        <fullName evidence="6">Exodeoxyribonuclease 7 small subunit</fullName>
        <ecNumber evidence="6">3.1.11.6</ecNumber>
    </recommendedName>
    <alternativeName>
        <fullName evidence="6">Exodeoxyribonuclease VII small subunit</fullName>
        <shortName evidence="6">Exonuclease VII small subunit</shortName>
    </alternativeName>
</protein>
<dbReference type="Proteomes" id="UP000095706">
    <property type="component" value="Unassembled WGS sequence"/>
</dbReference>
<comment type="subunit">
    <text evidence="6">Heterooligomer composed of large and small subunits.</text>
</comment>
<evidence type="ECO:0000256" key="6">
    <source>
        <dbReference type="HAMAP-Rule" id="MF_00337"/>
    </source>
</evidence>
<dbReference type="GO" id="GO:0009318">
    <property type="term" value="C:exodeoxyribonuclease VII complex"/>
    <property type="evidence" value="ECO:0007669"/>
    <property type="project" value="UniProtKB-UniRule"/>
</dbReference>
<organism evidence="7 8">
    <name type="scientific">Fusicatenibacter saccharivorans</name>
    <dbReference type="NCBI Taxonomy" id="1150298"/>
    <lineage>
        <taxon>Bacteria</taxon>
        <taxon>Bacillati</taxon>
        <taxon>Bacillota</taxon>
        <taxon>Clostridia</taxon>
        <taxon>Lachnospirales</taxon>
        <taxon>Lachnospiraceae</taxon>
        <taxon>Fusicatenibacter</taxon>
    </lineage>
</organism>
<dbReference type="NCBIfam" id="TIGR01280">
    <property type="entry name" value="xseB"/>
    <property type="match status" value="1"/>
</dbReference>
<dbReference type="HAMAP" id="MF_00337">
    <property type="entry name" value="Exonuc_7_S"/>
    <property type="match status" value="1"/>
</dbReference>
<comment type="function">
    <text evidence="6">Bidirectionally degrades single-stranded DNA into large acid-insoluble oligonucleotides, which are then degraded further into small acid-soluble oligonucleotides.</text>
</comment>
<gene>
    <name evidence="6" type="primary">xseB</name>
    <name evidence="7" type="ORF">ERS852406_02883</name>
</gene>
<evidence type="ECO:0000256" key="5">
    <source>
        <dbReference type="ARBA" id="ARBA00022839"/>
    </source>
</evidence>
<comment type="subcellular location">
    <subcellularLocation>
        <location evidence="6">Cytoplasm</location>
    </subcellularLocation>
</comment>
<keyword evidence="4 6" id="KW-0378">Hydrolase</keyword>
<dbReference type="GO" id="GO:0005829">
    <property type="term" value="C:cytosol"/>
    <property type="evidence" value="ECO:0007669"/>
    <property type="project" value="TreeGrafter"/>
</dbReference>
<dbReference type="InterPro" id="IPR003761">
    <property type="entry name" value="Exonuc_VII_S"/>
</dbReference>
<evidence type="ECO:0000313" key="7">
    <source>
        <dbReference type="EMBL" id="CUO80599.1"/>
    </source>
</evidence>
<dbReference type="GO" id="GO:0006308">
    <property type="term" value="P:DNA catabolic process"/>
    <property type="evidence" value="ECO:0007669"/>
    <property type="project" value="UniProtKB-UniRule"/>
</dbReference>
<dbReference type="Pfam" id="PF02609">
    <property type="entry name" value="Exonuc_VII_S"/>
    <property type="match status" value="1"/>
</dbReference>
<dbReference type="EC" id="3.1.11.6" evidence="6"/>
<proteinExistence type="inferred from homology"/>
<reference evidence="7 8" key="1">
    <citation type="submission" date="2015-09" db="EMBL/GenBank/DDBJ databases">
        <authorList>
            <consortium name="Pathogen Informatics"/>
        </authorList>
    </citation>
    <scope>NUCLEOTIDE SEQUENCE [LARGE SCALE GENOMIC DNA]</scope>
    <source>
        <strain evidence="7 8">2789STDY5608849</strain>
    </source>
</reference>
<evidence type="ECO:0000256" key="3">
    <source>
        <dbReference type="ARBA" id="ARBA00022722"/>
    </source>
</evidence>
<name>A0A174I6B0_9FIRM</name>
<evidence type="ECO:0000256" key="1">
    <source>
        <dbReference type="ARBA" id="ARBA00009998"/>
    </source>
</evidence>